<evidence type="ECO:0000313" key="1">
    <source>
        <dbReference type="EMBL" id="MEJ7137224.1"/>
    </source>
</evidence>
<organism evidence="1 2">
    <name type="scientific">Amphibiibacter pelophylacis</name>
    <dbReference type="NCBI Taxonomy" id="1799477"/>
    <lineage>
        <taxon>Bacteria</taxon>
        <taxon>Pseudomonadati</taxon>
        <taxon>Pseudomonadota</taxon>
        <taxon>Betaproteobacteria</taxon>
        <taxon>Burkholderiales</taxon>
        <taxon>Sphaerotilaceae</taxon>
        <taxon>Amphibiibacter</taxon>
    </lineage>
</organism>
<proteinExistence type="predicted"/>
<sequence length="493" mass="53084">MLYSSTRQGSGATEAPRHFCDILLEGLAPDGGLYLPQHYPQLDAAMLQRWRGLAYADLAFEVLSLYIDDIPPDDLRRLVRQTYRAEVFGGNPAIAPVTPLREAGKDTGLFLQGLSNGPTLAFKDMAMQLLGHLFEYELARRGQQLNILGATSGDTGSAAEYAMRGKQGVRVFMLSPEGRMSPFQQAQMFSLMDDNIHNIAVTGVFDDCQDMVKAVSNDLDFKRRYAIGTVNSINWARLLAQVVYYVSGYLQTLAHTGAPADLSGTPLSGWPRVSFTVPSGNFGNVCAGHVARSMGLPIAQLVVATNENDVLDEFFRTGVYRVRGSADTWETSSPSMDISKASNFERFIADVLGRDGVATAALFGQALAASGEFRLSDAQMARVREAGFVSGKSTHVDRLATIRDADARHGVVIDTHTADGLKVAREHHQDGTPMLVLETALPAKFAATIVEALGREPGRPQALDGIEALPRRCTVMGTDVAALKAAVAAACGG</sequence>
<gene>
    <name evidence="1" type="primary">thrC</name>
    <name evidence="1" type="ORF">RV045_02115</name>
</gene>
<keyword evidence="2" id="KW-1185">Reference proteome</keyword>
<dbReference type="EC" id="4.2.3.1" evidence="1"/>
<dbReference type="EMBL" id="JAWDIE010000002">
    <property type="protein sequence ID" value="MEJ7137224.1"/>
    <property type="molecule type" value="Genomic_DNA"/>
</dbReference>
<dbReference type="Proteomes" id="UP001364695">
    <property type="component" value="Unassembled WGS sequence"/>
</dbReference>
<evidence type="ECO:0000313" key="2">
    <source>
        <dbReference type="Proteomes" id="UP001364695"/>
    </source>
</evidence>
<reference evidence="1" key="1">
    <citation type="submission" date="2023-10" db="EMBL/GenBank/DDBJ databases">
        <title>Amphibacter perezi, gen. nov., sp. nov. a novel taxa of the family Comamonadaceae, class Betaproteobacteria isolated from the skin microbiota of Pelophylax perezi from different populations.</title>
        <authorList>
            <person name="Costa S."/>
            <person name="Proenca D.N."/>
            <person name="Lopes I."/>
            <person name="Morais P.V."/>
        </authorList>
    </citation>
    <scope>NUCLEOTIDE SEQUENCE</scope>
    <source>
        <strain evidence="1">SL12-8</strain>
    </source>
</reference>
<name>A0ACC6P0A5_9BURK</name>
<accession>A0ACC6P0A5</accession>
<keyword evidence="1" id="KW-0456">Lyase</keyword>
<protein>
    <submittedName>
        <fullName evidence="1">Threonine synthase</fullName>
        <ecNumber evidence="1">4.2.3.1</ecNumber>
    </submittedName>
</protein>
<comment type="caution">
    <text evidence="1">The sequence shown here is derived from an EMBL/GenBank/DDBJ whole genome shotgun (WGS) entry which is preliminary data.</text>
</comment>